<dbReference type="Proteomes" id="UP000016936">
    <property type="component" value="Unassembled WGS sequence"/>
</dbReference>
<dbReference type="EMBL" id="KB445585">
    <property type="protein sequence ID" value="EMD86509.1"/>
    <property type="molecule type" value="Genomic_DNA"/>
</dbReference>
<gene>
    <name evidence="1" type="ORF">COCHEDRAFT_1116397</name>
</gene>
<reference evidence="2" key="2">
    <citation type="journal article" date="2013" name="PLoS Genet.">
        <title>Comparative genome structure, secondary metabolite, and effector coding capacity across Cochliobolus pathogens.</title>
        <authorList>
            <person name="Condon B.J."/>
            <person name="Leng Y."/>
            <person name="Wu D."/>
            <person name="Bushley K.E."/>
            <person name="Ohm R.A."/>
            <person name="Otillar R."/>
            <person name="Martin J."/>
            <person name="Schackwitz W."/>
            <person name="Grimwood J."/>
            <person name="MohdZainudin N."/>
            <person name="Xue C."/>
            <person name="Wang R."/>
            <person name="Manning V.A."/>
            <person name="Dhillon B."/>
            <person name="Tu Z.J."/>
            <person name="Steffenson B.J."/>
            <person name="Salamov A."/>
            <person name="Sun H."/>
            <person name="Lowry S."/>
            <person name="LaButti K."/>
            <person name="Han J."/>
            <person name="Copeland A."/>
            <person name="Lindquist E."/>
            <person name="Barry K."/>
            <person name="Schmutz J."/>
            <person name="Baker S.E."/>
            <person name="Ciuffetti L.M."/>
            <person name="Grigoriev I.V."/>
            <person name="Zhong S."/>
            <person name="Turgeon B.G."/>
        </authorList>
    </citation>
    <scope>NUCLEOTIDE SEQUENCE [LARGE SCALE GENOMIC DNA]</scope>
    <source>
        <strain evidence="2">C5 / ATCC 48332 / race O</strain>
    </source>
</reference>
<proteinExistence type="predicted"/>
<evidence type="ECO:0000313" key="1">
    <source>
        <dbReference type="EMBL" id="EMD86509.1"/>
    </source>
</evidence>
<keyword evidence="2" id="KW-1185">Reference proteome</keyword>
<organism evidence="1 2">
    <name type="scientific">Cochliobolus heterostrophus (strain C5 / ATCC 48332 / race O)</name>
    <name type="common">Southern corn leaf blight fungus</name>
    <name type="synonym">Bipolaris maydis</name>
    <dbReference type="NCBI Taxonomy" id="701091"/>
    <lineage>
        <taxon>Eukaryota</taxon>
        <taxon>Fungi</taxon>
        <taxon>Dikarya</taxon>
        <taxon>Ascomycota</taxon>
        <taxon>Pezizomycotina</taxon>
        <taxon>Dothideomycetes</taxon>
        <taxon>Pleosporomycetidae</taxon>
        <taxon>Pleosporales</taxon>
        <taxon>Pleosporineae</taxon>
        <taxon>Pleosporaceae</taxon>
        <taxon>Bipolaris</taxon>
    </lineage>
</organism>
<evidence type="ECO:0000313" key="2">
    <source>
        <dbReference type="Proteomes" id="UP000016936"/>
    </source>
</evidence>
<name>M2TJ28_COCH5</name>
<dbReference type="AlphaFoldDB" id="M2TJ28"/>
<sequence length="94" mass="10889">MSSKPLKPQILVSFWRTWRGESYHSTIRPDHFYFLAHTAIGSQAARKPVRSFIFKLDTGGLVVRWVTTGESPLSYVFGRILELEFWQISQESRG</sequence>
<dbReference type="HOGENOM" id="CLU_2385976_0_0_1"/>
<reference evidence="1 2" key="1">
    <citation type="journal article" date="2012" name="PLoS Pathog.">
        <title>Diverse lifestyles and strategies of plant pathogenesis encoded in the genomes of eighteen Dothideomycetes fungi.</title>
        <authorList>
            <person name="Ohm R.A."/>
            <person name="Feau N."/>
            <person name="Henrissat B."/>
            <person name="Schoch C.L."/>
            <person name="Horwitz B.A."/>
            <person name="Barry K.W."/>
            <person name="Condon B.J."/>
            <person name="Copeland A.C."/>
            <person name="Dhillon B."/>
            <person name="Glaser F."/>
            <person name="Hesse C.N."/>
            <person name="Kosti I."/>
            <person name="LaButti K."/>
            <person name="Lindquist E.A."/>
            <person name="Lucas S."/>
            <person name="Salamov A.A."/>
            <person name="Bradshaw R.E."/>
            <person name="Ciuffetti L."/>
            <person name="Hamelin R.C."/>
            <person name="Kema G.H.J."/>
            <person name="Lawrence C."/>
            <person name="Scott J.A."/>
            <person name="Spatafora J.W."/>
            <person name="Turgeon B.G."/>
            <person name="de Wit P.J.G.M."/>
            <person name="Zhong S."/>
            <person name="Goodwin S.B."/>
            <person name="Grigoriev I.V."/>
        </authorList>
    </citation>
    <scope>NUCLEOTIDE SEQUENCE [LARGE SCALE GENOMIC DNA]</scope>
    <source>
        <strain evidence="2">C5 / ATCC 48332 / race O</strain>
    </source>
</reference>
<protein>
    <submittedName>
        <fullName evidence="1">Uncharacterized protein</fullName>
    </submittedName>
</protein>
<accession>M2TJ28</accession>